<dbReference type="InterPro" id="IPR027417">
    <property type="entry name" value="P-loop_NTPase"/>
</dbReference>
<evidence type="ECO:0000313" key="2">
    <source>
        <dbReference type="Proteomes" id="UP000051036"/>
    </source>
</evidence>
<name>A0A0R1UF35_9LACO</name>
<dbReference type="EMBL" id="AZFM01000017">
    <property type="protein sequence ID" value="KRL89866.1"/>
    <property type="molecule type" value="Genomic_DNA"/>
</dbReference>
<comment type="caution">
    <text evidence="1">The sequence shown here is derived from an EMBL/GenBank/DDBJ whole genome shotgun (WGS) entry which is preliminary data.</text>
</comment>
<keyword evidence="2" id="KW-1185">Reference proteome</keyword>
<dbReference type="PANTHER" id="PTHR39184">
    <property type="match status" value="1"/>
</dbReference>
<dbReference type="OrthoDB" id="4498710at2"/>
<gene>
    <name evidence="1" type="ORF">FC46_GL000514</name>
</gene>
<dbReference type="STRING" id="1423763.FC46_GL000514"/>
<organism evidence="1 2">
    <name type="scientific">Lactobacillus kalixensis DSM 16043</name>
    <dbReference type="NCBI Taxonomy" id="1423763"/>
    <lineage>
        <taxon>Bacteria</taxon>
        <taxon>Bacillati</taxon>
        <taxon>Bacillota</taxon>
        <taxon>Bacilli</taxon>
        <taxon>Lactobacillales</taxon>
        <taxon>Lactobacillaceae</taxon>
        <taxon>Lactobacillus</taxon>
    </lineage>
</organism>
<protein>
    <submittedName>
        <fullName evidence="1">Phage terminase large subunit B</fullName>
    </submittedName>
</protein>
<dbReference type="InterPro" id="IPR052380">
    <property type="entry name" value="Viral_DNA_packaging_terminase"/>
</dbReference>
<reference evidence="1 2" key="1">
    <citation type="journal article" date="2015" name="Genome Announc.">
        <title>Expanding the biotechnology potential of lactobacilli through comparative genomics of 213 strains and associated genera.</title>
        <authorList>
            <person name="Sun Z."/>
            <person name="Harris H.M."/>
            <person name="McCann A."/>
            <person name="Guo C."/>
            <person name="Argimon S."/>
            <person name="Zhang W."/>
            <person name="Yang X."/>
            <person name="Jeffery I.B."/>
            <person name="Cooney J.C."/>
            <person name="Kagawa T.F."/>
            <person name="Liu W."/>
            <person name="Song Y."/>
            <person name="Salvetti E."/>
            <person name="Wrobel A."/>
            <person name="Rasinkangas P."/>
            <person name="Parkhill J."/>
            <person name="Rea M.C."/>
            <person name="O'Sullivan O."/>
            <person name="Ritari J."/>
            <person name="Douillard F.P."/>
            <person name="Paul Ross R."/>
            <person name="Yang R."/>
            <person name="Briner A.E."/>
            <person name="Felis G.E."/>
            <person name="de Vos W.M."/>
            <person name="Barrangou R."/>
            <person name="Klaenhammer T.R."/>
            <person name="Caufield P.W."/>
            <person name="Cui Y."/>
            <person name="Zhang H."/>
            <person name="O'Toole P.W."/>
        </authorList>
    </citation>
    <scope>NUCLEOTIDE SEQUENCE [LARGE SCALE GENOMIC DNA]</scope>
    <source>
        <strain evidence="1 2">DSM 16043</strain>
    </source>
</reference>
<dbReference type="InterPro" id="IPR006437">
    <property type="entry name" value="Phage_terminase_lsu"/>
</dbReference>
<proteinExistence type="predicted"/>
<evidence type="ECO:0000313" key="1">
    <source>
        <dbReference type="EMBL" id="KRL89866.1"/>
    </source>
</evidence>
<dbReference type="Pfam" id="PF03237">
    <property type="entry name" value="Terminase_6N"/>
    <property type="match status" value="1"/>
</dbReference>
<dbReference type="Gene3D" id="3.30.420.280">
    <property type="match status" value="1"/>
</dbReference>
<dbReference type="AlphaFoldDB" id="A0A0R1UF35"/>
<accession>A0A0R1UF35</accession>
<dbReference type="PATRIC" id="fig|1423763.3.peg.518"/>
<sequence>MALNDVLTPKQAKVLNTYLTKPFKIMILNGAVRSGKTHIDNYLFMYELRRVARLAKKRGDKHPQFILAGASSGSIYNNVIAEISRQFGIDLRPDKHNHYHLFGVDIVPVYTGSIAGLAGARGFTSYGGYVNEATLANQEVFKEIQNRCSMEGSHIICDTNPDIPTHWLKTDFIDNKNPEAGIISFTFTIDENTFLDQEYVKSLKASTPQGMFYDRAIRGLWVTGEGIVYQDFNQETMVIDDDKIPDKLHYYCGVDWGFEHPNPILLLGDDDQGNTYVLKDFTKKHKFISYWVDIAKNLQDEYGRNLIFYCDSARPDNLNEFQAAGINAINANKNILPGIECVAQKMRTGSFFIAESASSGLLDEIYQYAWDEKTGEPLKENEVRHNDRLDALRYAIYSRNAKGGYIPWT</sequence>
<dbReference type="PANTHER" id="PTHR39184:SF1">
    <property type="entry name" value="PBSX PHAGE TERMINASE LARGE SUBUNIT"/>
    <property type="match status" value="1"/>
</dbReference>
<dbReference type="RefSeq" id="WP_057798843.1">
    <property type="nucleotide sequence ID" value="NZ_AZFM01000017.1"/>
</dbReference>
<dbReference type="Proteomes" id="UP000051036">
    <property type="component" value="Unassembled WGS sequence"/>
</dbReference>
<dbReference type="Gene3D" id="3.40.50.300">
    <property type="entry name" value="P-loop containing nucleotide triphosphate hydrolases"/>
    <property type="match status" value="1"/>
</dbReference>
<dbReference type="NCBIfam" id="TIGR01547">
    <property type="entry name" value="phage_term_2"/>
    <property type="match status" value="1"/>
</dbReference>